<dbReference type="OrthoDB" id="9796019at2"/>
<dbReference type="AlphaFoldDB" id="A0A1I1JAD7"/>
<feature type="region of interest" description="Disordered" evidence="5">
    <location>
        <begin position="207"/>
        <end position="229"/>
    </location>
</feature>
<dbReference type="Pfam" id="PF16859">
    <property type="entry name" value="TetR_C_11"/>
    <property type="match status" value="1"/>
</dbReference>
<proteinExistence type="predicted"/>
<evidence type="ECO:0000259" key="6">
    <source>
        <dbReference type="PROSITE" id="PS50977"/>
    </source>
</evidence>
<evidence type="ECO:0000256" key="3">
    <source>
        <dbReference type="ARBA" id="ARBA00023163"/>
    </source>
</evidence>
<dbReference type="GO" id="GO:0003700">
    <property type="term" value="F:DNA-binding transcription factor activity"/>
    <property type="evidence" value="ECO:0007669"/>
    <property type="project" value="TreeGrafter"/>
</dbReference>
<keyword evidence="3" id="KW-0804">Transcription</keyword>
<dbReference type="GO" id="GO:0000976">
    <property type="term" value="F:transcription cis-regulatory region binding"/>
    <property type="evidence" value="ECO:0007669"/>
    <property type="project" value="TreeGrafter"/>
</dbReference>
<sequence>MTERAAGSPLRPGGRTRLSPEREQELYAAVLELLRERGYDALTMDAVAARTRSSKATLYRQWKTKLQLVISALLHGKRVSLEGIDTGSLAGDLDEMIRRVSAEAQENVELLQGLLHAGQRDPGLLRAVRETLLEPETEVLRRVLRRAAGRGELDPDNPATEFLTHAFIGAMLTRPLVEGRHADAAFLTRFADALILPALRTGRPLASPAPALADADGGNRDGSGPGAGR</sequence>
<evidence type="ECO:0000313" key="8">
    <source>
        <dbReference type="Proteomes" id="UP000199207"/>
    </source>
</evidence>
<reference evidence="7 8" key="1">
    <citation type="submission" date="2016-10" db="EMBL/GenBank/DDBJ databases">
        <authorList>
            <person name="de Groot N.N."/>
        </authorList>
    </citation>
    <scope>NUCLEOTIDE SEQUENCE [LARGE SCALE GENOMIC DNA]</scope>
    <source>
        <strain evidence="7 8">CGMCC 4.5739</strain>
    </source>
</reference>
<dbReference type="SUPFAM" id="SSF46689">
    <property type="entry name" value="Homeodomain-like"/>
    <property type="match status" value="1"/>
</dbReference>
<evidence type="ECO:0000256" key="1">
    <source>
        <dbReference type="ARBA" id="ARBA00023015"/>
    </source>
</evidence>
<dbReference type="Pfam" id="PF00440">
    <property type="entry name" value="TetR_N"/>
    <property type="match status" value="1"/>
</dbReference>
<keyword evidence="2 4" id="KW-0238">DNA-binding</keyword>
<accession>A0A1I1JAD7</accession>
<evidence type="ECO:0000313" key="7">
    <source>
        <dbReference type="EMBL" id="SFC45569.1"/>
    </source>
</evidence>
<dbReference type="EMBL" id="FOLM01000003">
    <property type="protein sequence ID" value="SFC45569.1"/>
    <property type="molecule type" value="Genomic_DNA"/>
</dbReference>
<dbReference type="STRING" id="910347.SAMN05421773_103344"/>
<dbReference type="Gene3D" id="1.10.10.60">
    <property type="entry name" value="Homeodomain-like"/>
    <property type="match status" value="1"/>
</dbReference>
<dbReference type="Gene3D" id="1.10.357.10">
    <property type="entry name" value="Tetracycline Repressor, domain 2"/>
    <property type="match status" value="1"/>
</dbReference>
<dbReference type="PANTHER" id="PTHR30055:SF149">
    <property type="entry name" value="TETR-FAMILY TRANSCRIPTIONAL REGULATOR"/>
    <property type="match status" value="1"/>
</dbReference>
<feature type="compositionally biased region" description="Gly residues" evidence="5">
    <location>
        <begin position="220"/>
        <end position="229"/>
    </location>
</feature>
<evidence type="ECO:0000256" key="4">
    <source>
        <dbReference type="PROSITE-ProRule" id="PRU00335"/>
    </source>
</evidence>
<evidence type="ECO:0000256" key="5">
    <source>
        <dbReference type="SAM" id="MobiDB-lite"/>
    </source>
</evidence>
<keyword evidence="1" id="KW-0805">Transcription regulation</keyword>
<keyword evidence="8" id="KW-1185">Reference proteome</keyword>
<feature type="compositionally biased region" description="Low complexity" evidence="5">
    <location>
        <begin position="207"/>
        <end position="216"/>
    </location>
</feature>
<dbReference type="SUPFAM" id="SSF48498">
    <property type="entry name" value="Tetracyclin repressor-like, C-terminal domain"/>
    <property type="match status" value="1"/>
</dbReference>
<dbReference type="PROSITE" id="PS50977">
    <property type="entry name" value="HTH_TETR_2"/>
    <property type="match status" value="1"/>
</dbReference>
<dbReference type="RefSeq" id="WP_093838151.1">
    <property type="nucleotide sequence ID" value="NZ_FOLM01000003.1"/>
</dbReference>
<dbReference type="InterPro" id="IPR001647">
    <property type="entry name" value="HTH_TetR"/>
</dbReference>
<feature type="DNA-binding region" description="H-T-H motif" evidence="4">
    <location>
        <begin position="43"/>
        <end position="62"/>
    </location>
</feature>
<name>A0A1I1JAD7_9ACTN</name>
<gene>
    <name evidence="7" type="ORF">SAMN05421773_103344</name>
</gene>
<organism evidence="7 8">
    <name type="scientific">Streptomyces aidingensis</name>
    <dbReference type="NCBI Taxonomy" id="910347"/>
    <lineage>
        <taxon>Bacteria</taxon>
        <taxon>Bacillati</taxon>
        <taxon>Actinomycetota</taxon>
        <taxon>Actinomycetes</taxon>
        <taxon>Kitasatosporales</taxon>
        <taxon>Streptomycetaceae</taxon>
        <taxon>Streptomyces</taxon>
    </lineage>
</organism>
<dbReference type="PANTHER" id="PTHR30055">
    <property type="entry name" value="HTH-TYPE TRANSCRIPTIONAL REGULATOR RUTR"/>
    <property type="match status" value="1"/>
</dbReference>
<dbReference type="InterPro" id="IPR050109">
    <property type="entry name" value="HTH-type_TetR-like_transc_reg"/>
</dbReference>
<protein>
    <submittedName>
        <fullName evidence="7">DNA-binding transcriptional regulator, AcrR family</fullName>
    </submittedName>
</protein>
<evidence type="ECO:0000256" key="2">
    <source>
        <dbReference type="ARBA" id="ARBA00023125"/>
    </source>
</evidence>
<dbReference type="InterPro" id="IPR036271">
    <property type="entry name" value="Tet_transcr_reg_TetR-rel_C_sf"/>
</dbReference>
<feature type="domain" description="HTH tetR-type" evidence="6">
    <location>
        <begin position="20"/>
        <end position="80"/>
    </location>
</feature>
<dbReference type="Proteomes" id="UP000199207">
    <property type="component" value="Unassembled WGS sequence"/>
</dbReference>
<dbReference type="InterPro" id="IPR011075">
    <property type="entry name" value="TetR_C"/>
</dbReference>
<dbReference type="InterPro" id="IPR009057">
    <property type="entry name" value="Homeodomain-like_sf"/>
</dbReference>